<organism evidence="2 3">
    <name type="scientific">Mycena albidolilacea</name>
    <dbReference type="NCBI Taxonomy" id="1033008"/>
    <lineage>
        <taxon>Eukaryota</taxon>
        <taxon>Fungi</taxon>
        <taxon>Dikarya</taxon>
        <taxon>Basidiomycota</taxon>
        <taxon>Agaricomycotina</taxon>
        <taxon>Agaricomycetes</taxon>
        <taxon>Agaricomycetidae</taxon>
        <taxon>Agaricales</taxon>
        <taxon>Marasmiineae</taxon>
        <taxon>Mycenaceae</taxon>
        <taxon>Mycena</taxon>
    </lineage>
</organism>
<comment type="caution">
    <text evidence="2">The sequence shown here is derived from an EMBL/GenBank/DDBJ whole genome shotgun (WGS) entry which is preliminary data.</text>
</comment>
<dbReference type="Proteomes" id="UP001218218">
    <property type="component" value="Unassembled WGS sequence"/>
</dbReference>
<dbReference type="AlphaFoldDB" id="A0AAD7EWE2"/>
<protein>
    <submittedName>
        <fullName evidence="2">Uncharacterized protein</fullName>
    </submittedName>
</protein>
<gene>
    <name evidence="2" type="ORF">DFH08DRAFT_805048</name>
</gene>
<feature type="region of interest" description="Disordered" evidence="1">
    <location>
        <begin position="90"/>
        <end position="124"/>
    </location>
</feature>
<evidence type="ECO:0000256" key="1">
    <source>
        <dbReference type="SAM" id="MobiDB-lite"/>
    </source>
</evidence>
<evidence type="ECO:0000313" key="2">
    <source>
        <dbReference type="EMBL" id="KAJ7353502.1"/>
    </source>
</evidence>
<reference evidence="2" key="1">
    <citation type="submission" date="2023-03" db="EMBL/GenBank/DDBJ databases">
        <title>Massive genome expansion in bonnet fungi (Mycena s.s.) driven by repeated elements and novel gene families across ecological guilds.</title>
        <authorList>
            <consortium name="Lawrence Berkeley National Laboratory"/>
            <person name="Harder C.B."/>
            <person name="Miyauchi S."/>
            <person name="Viragh M."/>
            <person name="Kuo A."/>
            <person name="Thoen E."/>
            <person name="Andreopoulos B."/>
            <person name="Lu D."/>
            <person name="Skrede I."/>
            <person name="Drula E."/>
            <person name="Henrissat B."/>
            <person name="Morin E."/>
            <person name="Kohler A."/>
            <person name="Barry K."/>
            <person name="LaButti K."/>
            <person name="Morin E."/>
            <person name="Salamov A."/>
            <person name="Lipzen A."/>
            <person name="Mereny Z."/>
            <person name="Hegedus B."/>
            <person name="Baldrian P."/>
            <person name="Stursova M."/>
            <person name="Weitz H."/>
            <person name="Taylor A."/>
            <person name="Grigoriev I.V."/>
            <person name="Nagy L.G."/>
            <person name="Martin F."/>
            <person name="Kauserud H."/>
        </authorList>
    </citation>
    <scope>NUCLEOTIDE SEQUENCE</scope>
    <source>
        <strain evidence="2">CBHHK002</strain>
    </source>
</reference>
<keyword evidence="3" id="KW-1185">Reference proteome</keyword>
<dbReference type="EMBL" id="JARIHO010000011">
    <property type="protein sequence ID" value="KAJ7353502.1"/>
    <property type="molecule type" value="Genomic_DNA"/>
</dbReference>
<evidence type="ECO:0000313" key="3">
    <source>
        <dbReference type="Proteomes" id="UP001218218"/>
    </source>
</evidence>
<proteinExistence type="predicted"/>
<name>A0AAD7EWE2_9AGAR</name>
<accession>A0AAD7EWE2</accession>
<sequence>MSERQPKILCPLSYWADYHRRCRERAERGARAAITRPTEVALLGCQNHGVAWTFTHHRTAPPPPPVKWAPKPALLAVRPSPDEVLLARLAQSRGDGPSSPKRKVDTAKAPKRKATAEDASSGKHTKRFSTYFAYYTQLFSLLDQLSK</sequence>